<dbReference type="FunFam" id="1.25.40.10:FF:000003">
    <property type="entry name" value="kinesin light chain isoform X1"/>
    <property type="match status" value="1"/>
</dbReference>
<evidence type="ECO:0000313" key="15">
    <source>
        <dbReference type="EMBL" id="KYQ52606.1"/>
    </source>
</evidence>
<comment type="subunit">
    <text evidence="12">Oligomeric complex composed of two heavy chains and two light chains.</text>
</comment>
<keyword evidence="6 11" id="KW-0802">TPR repeat</keyword>
<reference evidence="15 16" key="1">
    <citation type="submission" date="2015-09" db="EMBL/GenBank/DDBJ databases">
        <title>Trachymyrmex zeteki WGS genome.</title>
        <authorList>
            <person name="Nygaard S."/>
            <person name="Hu H."/>
            <person name="Boomsma J."/>
            <person name="Zhang G."/>
        </authorList>
    </citation>
    <scope>NUCLEOTIDE SEQUENCE [LARGE SCALE GENOMIC DNA]</scope>
    <source>
        <strain evidence="15">Tzet28-1</strain>
        <tissue evidence="15">Whole body</tissue>
    </source>
</reference>
<keyword evidence="3 12" id="KW-0963">Cytoplasm</keyword>
<dbReference type="PRINTS" id="PR00381">
    <property type="entry name" value="KINESINLIGHT"/>
</dbReference>
<dbReference type="STRING" id="64791.A0A151WXR0"/>
<evidence type="ECO:0000256" key="4">
    <source>
        <dbReference type="ARBA" id="ARBA00022701"/>
    </source>
</evidence>
<evidence type="ECO:0000256" key="8">
    <source>
        <dbReference type="ARBA" id="ARBA00023175"/>
    </source>
</evidence>
<comment type="subcellular location">
    <subcellularLocation>
        <location evidence="1 12">Cytoplasm</location>
        <location evidence="1 12">Cytoskeleton</location>
    </subcellularLocation>
</comment>
<dbReference type="InterPro" id="IPR002151">
    <property type="entry name" value="Kinesin_light"/>
</dbReference>
<evidence type="ECO:0000256" key="14">
    <source>
        <dbReference type="SAM" id="MobiDB-lite"/>
    </source>
</evidence>
<evidence type="ECO:0000313" key="16">
    <source>
        <dbReference type="Proteomes" id="UP000075809"/>
    </source>
</evidence>
<feature type="compositionally biased region" description="Basic and acidic residues" evidence="14">
    <location>
        <begin position="504"/>
        <end position="521"/>
    </location>
</feature>
<keyword evidence="7 13" id="KW-0175">Coiled coil</keyword>
<protein>
    <recommendedName>
        <fullName evidence="10 12">Kinesin light chain</fullName>
    </recommendedName>
</protein>
<dbReference type="GO" id="GO:0005871">
    <property type="term" value="C:kinesin complex"/>
    <property type="evidence" value="ECO:0007669"/>
    <property type="project" value="UniProtKB-UniRule"/>
</dbReference>
<organism evidence="15 16">
    <name type="scientific">Mycetomoellerius zeteki</name>
    <dbReference type="NCBI Taxonomy" id="64791"/>
    <lineage>
        <taxon>Eukaryota</taxon>
        <taxon>Metazoa</taxon>
        <taxon>Ecdysozoa</taxon>
        <taxon>Arthropoda</taxon>
        <taxon>Hexapoda</taxon>
        <taxon>Insecta</taxon>
        <taxon>Pterygota</taxon>
        <taxon>Neoptera</taxon>
        <taxon>Endopterygota</taxon>
        <taxon>Hymenoptera</taxon>
        <taxon>Apocrita</taxon>
        <taxon>Aculeata</taxon>
        <taxon>Formicoidea</taxon>
        <taxon>Formicidae</taxon>
        <taxon>Myrmicinae</taxon>
        <taxon>Mycetomoellerius</taxon>
    </lineage>
</organism>
<dbReference type="PROSITE" id="PS01160">
    <property type="entry name" value="KINESIN_LIGHT"/>
    <property type="match status" value="1"/>
</dbReference>
<dbReference type="PROSITE" id="PS50005">
    <property type="entry name" value="TPR"/>
    <property type="match status" value="1"/>
</dbReference>
<keyword evidence="5" id="KW-0677">Repeat</keyword>
<dbReference type="PANTHER" id="PTHR45783">
    <property type="entry name" value="KINESIN LIGHT CHAIN"/>
    <property type="match status" value="1"/>
</dbReference>
<evidence type="ECO:0000256" key="10">
    <source>
        <dbReference type="ARBA" id="ARBA00067974"/>
    </source>
</evidence>
<keyword evidence="4 12" id="KW-0493">Microtubule</keyword>
<dbReference type="GO" id="GO:0005874">
    <property type="term" value="C:microtubule"/>
    <property type="evidence" value="ECO:0007669"/>
    <property type="project" value="UniProtKB-UniRule"/>
</dbReference>
<feature type="compositionally biased region" description="Basic and acidic residues" evidence="14">
    <location>
        <begin position="143"/>
        <end position="153"/>
    </location>
</feature>
<evidence type="ECO:0000256" key="5">
    <source>
        <dbReference type="ARBA" id="ARBA00022737"/>
    </source>
</evidence>
<dbReference type="InterPro" id="IPR015792">
    <property type="entry name" value="Kinesin_light_repeat"/>
</dbReference>
<keyword evidence="8 12" id="KW-0505">Motor protein</keyword>
<evidence type="ECO:0000256" key="9">
    <source>
        <dbReference type="ARBA" id="ARBA00023212"/>
    </source>
</evidence>
<evidence type="ECO:0000256" key="13">
    <source>
        <dbReference type="SAM" id="Coils"/>
    </source>
</evidence>
<evidence type="ECO:0000256" key="1">
    <source>
        <dbReference type="ARBA" id="ARBA00004245"/>
    </source>
</evidence>
<evidence type="ECO:0000256" key="3">
    <source>
        <dbReference type="ARBA" id="ARBA00022490"/>
    </source>
</evidence>
<evidence type="ECO:0000256" key="6">
    <source>
        <dbReference type="ARBA" id="ARBA00022803"/>
    </source>
</evidence>
<evidence type="ECO:0000256" key="11">
    <source>
        <dbReference type="PROSITE-ProRule" id="PRU00339"/>
    </source>
</evidence>
<evidence type="ECO:0000256" key="12">
    <source>
        <dbReference type="RuleBase" id="RU367020"/>
    </source>
</evidence>
<gene>
    <name evidence="15" type="ORF">ALC60_08269</name>
</gene>
<dbReference type="GO" id="GO:0005737">
    <property type="term" value="C:cytoplasm"/>
    <property type="evidence" value="ECO:0007669"/>
    <property type="project" value="TreeGrafter"/>
</dbReference>
<dbReference type="InterPro" id="IPR011990">
    <property type="entry name" value="TPR-like_helical_dom_sf"/>
</dbReference>
<dbReference type="Pfam" id="PF13424">
    <property type="entry name" value="TPR_12"/>
    <property type="match status" value="2"/>
</dbReference>
<comment type="similarity">
    <text evidence="2 12">Belongs to the kinesin light chain family.</text>
</comment>
<proteinExistence type="inferred from homology"/>
<feature type="region of interest" description="Disordered" evidence="14">
    <location>
        <begin position="131"/>
        <end position="180"/>
    </location>
</feature>
<feature type="coiled-coil region" evidence="13">
    <location>
        <begin position="66"/>
        <end position="128"/>
    </location>
</feature>
<keyword evidence="9 12" id="KW-0206">Cytoskeleton</keyword>
<dbReference type="PANTHER" id="PTHR45783:SF3">
    <property type="entry name" value="KINESIN LIGHT CHAIN"/>
    <property type="match status" value="1"/>
</dbReference>
<name>A0A151WXR0_9HYME</name>
<sequence length="521" mass="58774">MTAMTQEEIVAGARTVAQGLEALRVEHGGLLQGLQSQDAPAARDKASLLSKIIEMIDLGLGEAQVMQALASHLQMVEAEKQKLRTQVKRLCQENAWLRDELAGTQQKLQASEQAVAQLEEEKRHLDFMASMRQYDPDPSTEDENAKDRPKDDPVVDLFPDDDTDDRNSKSISPTPPSQFAQQVNAGYEIPARLRTLHNLVIQYASQGRYEVAVPLCKQALEDLEKTSGHDHPDVATMLNILALVYRDQNKYKVTDALAIREKTLGENHPAVAATLNNLAVLYGKRGKYKEAEPLCKRALEIREKVLGRDHPDVAKQLNNLALLCQNQGKYEEVERYYQRALEIYEVKLGPDDPNVAKTKNNLASCYLKQGKYKDAEVLYKQVLTRAHEREFGAIDGDNKPIWQVAEEREENKHRNKENTPYGEYGGWHKAAKVDSPTVTTTLKNLGALYRRQGKYEAAETLEDCALRSRREALELVSKARVVQTLLGDDKSSTRRGSRSSLANSEHEQSHEEDWKYAFRAK</sequence>
<dbReference type="EMBL" id="KQ982663">
    <property type="protein sequence ID" value="KYQ52606.1"/>
    <property type="molecule type" value="Genomic_DNA"/>
</dbReference>
<dbReference type="GO" id="GO:0019894">
    <property type="term" value="F:kinesin binding"/>
    <property type="evidence" value="ECO:0007669"/>
    <property type="project" value="TreeGrafter"/>
</dbReference>
<feature type="region of interest" description="Disordered" evidence="14">
    <location>
        <begin position="486"/>
        <end position="521"/>
    </location>
</feature>
<keyword evidence="16" id="KW-1185">Reference proteome</keyword>
<dbReference type="Pfam" id="PF13374">
    <property type="entry name" value="TPR_10"/>
    <property type="match status" value="2"/>
</dbReference>
<dbReference type="Gene3D" id="1.25.40.10">
    <property type="entry name" value="Tetratricopeptide repeat domain"/>
    <property type="match status" value="1"/>
</dbReference>
<comment type="function">
    <text evidence="12">Kinesin is a microtubule-associated force-producing protein that play a role in organelle transport.</text>
</comment>
<feature type="repeat" description="TPR" evidence="11">
    <location>
        <begin position="272"/>
        <end position="305"/>
    </location>
</feature>
<dbReference type="Proteomes" id="UP000075809">
    <property type="component" value="Unassembled WGS sequence"/>
</dbReference>
<feature type="compositionally biased region" description="Polar residues" evidence="14">
    <location>
        <begin position="169"/>
        <end position="180"/>
    </location>
</feature>
<dbReference type="InterPro" id="IPR019734">
    <property type="entry name" value="TPR_rpt"/>
</dbReference>
<dbReference type="SUPFAM" id="SSF48452">
    <property type="entry name" value="TPR-like"/>
    <property type="match status" value="2"/>
</dbReference>
<evidence type="ECO:0000256" key="2">
    <source>
        <dbReference type="ARBA" id="ARBA00009622"/>
    </source>
</evidence>
<dbReference type="SMART" id="SM00028">
    <property type="entry name" value="TPR"/>
    <property type="match status" value="4"/>
</dbReference>
<accession>A0A151WXR0</accession>
<evidence type="ECO:0000256" key="7">
    <source>
        <dbReference type="ARBA" id="ARBA00023054"/>
    </source>
</evidence>
<dbReference type="AlphaFoldDB" id="A0A151WXR0"/>
<dbReference type="GO" id="GO:0007018">
    <property type="term" value="P:microtubule-based movement"/>
    <property type="evidence" value="ECO:0007669"/>
    <property type="project" value="TreeGrafter"/>
</dbReference>